<dbReference type="EMBL" id="JAPDDP010000009">
    <property type="protein sequence ID" value="MDA0180106.1"/>
    <property type="molecule type" value="Genomic_DNA"/>
</dbReference>
<protein>
    <recommendedName>
        <fullName evidence="2">AMIN-like domain-containing protein</fullName>
    </recommendedName>
</protein>
<keyword evidence="1" id="KW-0732">Signal</keyword>
<evidence type="ECO:0000259" key="2">
    <source>
        <dbReference type="Pfam" id="PF24837"/>
    </source>
</evidence>
<evidence type="ECO:0000256" key="1">
    <source>
        <dbReference type="SAM" id="SignalP"/>
    </source>
</evidence>
<proteinExistence type="predicted"/>
<accession>A0A9X3N5Z1</accession>
<comment type="caution">
    <text evidence="3">The sequence shown here is derived from an EMBL/GenBank/DDBJ whole genome shotgun (WGS) entry which is preliminary data.</text>
</comment>
<sequence>MAARTSLLVGLLVLLAPASAQALPPFTTGAKTSPSGGGQAELFGAAAGCHSTFDRFVIRARSATPGYDVRYVSQIVEDGSGDPVSLLGTRRIRVIVRDARGHTSGGTNLLPSVITPGCSNLRQIKNAGDFEGQVTFGLGLRRRTGFRVFRLTGPTRIVIDVKH</sequence>
<feature type="chain" id="PRO_5040954790" description="AMIN-like domain-containing protein" evidence="1">
    <location>
        <begin position="23"/>
        <end position="163"/>
    </location>
</feature>
<name>A0A9X3N5Z1_9ACTN</name>
<gene>
    <name evidence="3" type="ORF">OJ997_07345</name>
</gene>
<dbReference type="AlphaFoldDB" id="A0A9X3N5Z1"/>
<dbReference type="Pfam" id="PF24837">
    <property type="entry name" value="AMIN-like"/>
    <property type="match status" value="1"/>
</dbReference>
<dbReference type="Proteomes" id="UP001147653">
    <property type="component" value="Unassembled WGS sequence"/>
</dbReference>
<feature type="domain" description="AMIN-like" evidence="2">
    <location>
        <begin position="44"/>
        <end position="163"/>
    </location>
</feature>
<evidence type="ECO:0000313" key="4">
    <source>
        <dbReference type="Proteomes" id="UP001147653"/>
    </source>
</evidence>
<keyword evidence="4" id="KW-1185">Reference proteome</keyword>
<organism evidence="3 4">
    <name type="scientific">Solirubrobacter phytolaccae</name>
    <dbReference type="NCBI Taxonomy" id="1404360"/>
    <lineage>
        <taxon>Bacteria</taxon>
        <taxon>Bacillati</taxon>
        <taxon>Actinomycetota</taxon>
        <taxon>Thermoleophilia</taxon>
        <taxon>Solirubrobacterales</taxon>
        <taxon>Solirubrobacteraceae</taxon>
        <taxon>Solirubrobacter</taxon>
    </lineage>
</organism>
<dbReference type="InterPro" id="IPR056303">
    <property type="entry name" value="AMIN-like"/>
</dbReference>
<reference evidence="3" key="1">
    <citation type="submission" date="2022-10" db="EMBL/GenBank/DDBJ databases">
        <title>The WGS of Solirubrobacter phytolaccae KCTC 29190.</title>
        <authorList>
            <person name="Jiang Z."/>
        </authorList>
    </citation>
    <scope>NUCLEOTIDE SEQUENCE</scope>
    <source>
        <strain evidence="3">KCTC 29190</strain>
    </source>
</reference>
<feature type="signal peptide" evidence="1">
    <location>
        <begin position="1"/>
        <end position="22"/>
    </location>
</feature>
<evidence type="ECO:0000313" key="3">
    <source>
        <dbReference type="EMBL" id="MDA0180106.1"/>
    </source>
</evidence>